<accession>A0AA36JIV6</accession>
<reference evidence="1" key="1">
    <citation type="submission" date="2023-08" db="EMBL/GenBank/DDBJ databases">
        <authorList>
            <person name="Chen Y."/>
            <person name="Shah S."/>
            <person name="Dougan E. K."/>
            <person name="Thang M."/>
            <person name="Chan C."/>
        </authorList>
    </citation>
    <scope>NUCLEOTIDE SEQUENCE</scope>
</reference>
<protein>
    <submittedName>
        <fullName evidence="1">Uncharacterized protein</fullName>
    </submittedName>
</protein>
<keyword evidence="2" id="KW-1185">Reference proteome</keyword>
<name>A0AA36JIV6_9DINO</name>
<evidence type="ECO:0000313" key="1">
    <source>
        <dbReference type="EMBL" id="CAJ1406484.1"/>
    </source>
</evidence>
<dbReference type="Proteomes" id="UP001178507">
    <property type="component" value="Unassembled WGS sequence"/>
</dbReference>
<evidence type="ECO:0000313" key="2">
    <source>
        <dbReference type="Proteomes" id="UP001178507"/>
    </source>
</evidence>
<organism evidence="1 2">
    <name type="scientific">Effrenium voratum</name>
    <dbReference type="NCBI Taxonomy" id="2562239"/>
    <lineage>
        <taxon>Eukaryota</taxon>
        <taxon>Sar</taxon>
        <taxon>Alveolata</taxon>
        <taxon>Dinophyceae</taxon>
        <taxon>Suessiales</taxon>
        <taxon>Symbiodiniaceae</taxon>
        <taxon>Effrenium</taxon>
    </lineage>
</organism>
<dbReference type="EMBL" id="CAUJNA010003633">
    <property type="protein sequence ID" value="CAJ1406484.1"/>
    <property type="molecule type" value="Genomic_DNA"/>
</dbReference>
<gene>
    <name evidence="1" type="ORF">EVOR1521_LOCUS28442</name>
</gene>
<sequence length="328" mass="34987">MKQAAVAVLLTAADGVLIHMQHATGGFSFGDPKCPCVGMAGLEGKTTVRLSPNVTAEYPADFAARCAAWDDARNSLSCLEGQEPGKGKGFCAEPWCFVDPCNCELDEPATKAPPTGYLPEGSYQGHGLWYSYKTCGGKDFWMSEDAKKKQQGEPKECKKKVDTKKWGNEKCRCIGLDNVPGAANVSIAGKEVPYPADAGATCDIWDAKRHPDCTGDKPPEWCKQAWCYVDPCECQLEETPKTSSYLPKGFGNGKPVYFSYAACGADDAFTKSNPTACVNQKSSGNCTKLEKCAWAEEKCVGKELVEVCGGAGRAAASLLALLALSALA</sequence>
<comment type="caution">
    <text evidence="1">The sequence shown here is derived from an EMBL/GenBank/DDBJ whole genome shotgun (WGS) entry which is preliminary data.</text>
</comment>
<dbReference type="AlphaFoldDB" id="A0AA36JIV6"/>
<proteinExistence type="predicted"/>